<dbReference type="Gene3D" id="3.40.50.300">
    <property type="entry name" value="P-loop containing nucleotide triphosphate hydrolases"/>
    <property type="match status" value="2"/>
</dbReference>
<dbReference type="Proteomes" id="UP000058660">
    <property type="component" value="Chromosome"/>
</dbReference>
<accession>A0ABM5VIV8</accession>
<dbReference type="InterPro" id="IPR027785">
    <property type="entry name" value="UvrD-like_helicase_C"/>
</dbReference>
<keyword evidence="3 5" id="KW-0347">Helicase</keyword>
<dbReference type="InterPro" id="IPR000212">
    <property type="entry name" value="DNA_helicase_UvrD/REP"/>
</dbReference>
<dbReference type="Pfam" id="PF13245">
    <property type="entry name" value="AAA_19"/>
    <property type="match status" value="1"/>
</dbReference>
<dbReference type="InterPro" id="IPR014016">
    <property type="entry name" value="UvrD-like_ATP-bd"/>
</dbReference>
<keyword evidence="8" id="KW-1185">Reference proteome</keyword>
<sequence length="542" mass="61075">MKGLTGSSRLRVYGPPGTGKTTWLKNEVERLLRSGVPGEEIAVCAFSRAAFREFASRLAGQVPEENLGTIHSLAYRAIGRPPLALTKDALSDWNRRVPDTWRVTPRVDGRGADLLDVMDPYEDEDSRPPGDKLYDRVAYLRNTLAPMAAWSEEERAFFQAWKSWMNAKGLVDFPGMLEAALAKPGGLGARFLLVDEAQDLTPLQLLLVEKWAQGARLALVGDDDQAIYGFMGADGASFLGVPVEDELVLGQSYRVPARVQRVAEAVIRRVQNRAPKRYAPRGDEGEVRLLWVPPEDPYHAVVDALERVNRGESVLFLATAKYLLEELKRELLRVGEPYANPYAPHRHSFNLFPQGARSAWEKARSFLFPNRIAADVKAWTKHVSSKVFAVKGEEARRYIESFPDEEKVGDDHPIWNVFRPEHRPHAVGRDVSWLLDHLLGNAPKTMRQSLMVALKSPEAVLQGRARVWIGTIHSVKGGEADWVYVWPGYTRKAAREHPDQLHRLFYVAATRARKGLVLMDQGKAPHGYVWPRVDEFWGEVWV</sequence>
<evidence type="ECO:0000256" key="2">
    <source>
        <dbReference type="ARBA" id="ARBA00022801"/>
    </source>
</evidence>
<dbReference type="RefSeq" id="WP_003047162.1">
    <property type="nucleotide sequence ID" value="NZ_CP010822.1"/>
</dbReference>
<reference evidence="8" key="1">
    <citation type="journal article" date="2015" name="PLoS ONE">
        <title>Complete Genome Sequence of Thermus aquaticus Y51MC23.</title>
        <authorList>
            <person name="Brumm P.J."/>
            <person name="Monsma S."/>
            <person name="Keough B."/>
            <person name="Jasinovica S."/>
            <person name="Ferguson E."/>
            <person name="Schoenfeld T."/>
            <person name="Lodes M."/>
            <person name="Mead D.A."/>
        </authorList>
    </citation>
    <scope>NUCLEOTIDE SEQUENCE [LARGE SCALE GENOMIC DNA]</scope>
    <source>
        <strain evidence="8">BAA-2747 / Y51MC23</strain>
    </source>
</reference>
<evidence type="ECO:0000313" key="8">
    <source>
        <dbReference type="Proteomes" id="UP000058660"/>
    </source>
</evidence>
<dbReference type="SUPFAM" id="SSF52540">
    <property type="entry name" value="P-loop containing nucleoside triphosphate hydrolases"/>
    <property type="match status" value="1"/>
</dbReference>
<feature type="domain" description="UvrD-like helicase ATP-binding" evidence="6">
    <location>
        <begin position="1"/>
        <end position="276"/>
    </location>
</feature>
<keyword evidence="4 5" id="KW-0067">ATP-binding</keyword>
<organism evidence="7 8">
    <name type="scientific">Thermus aquaticus (strain ATCC BAA-2747 / Y51MC23)</name>
    <dbReference type="NCBI Taxonomy" id="498848"/>
    <lineage>
        <taxon>Bacteria</taxon>
        <taxon>Thermotogati</taxon>
        <taxon>Deinococcota</taxon>
        <taxon>Deinococci</taxon>
        <taxon>Thermales</taxon>
        <taxon>Thermaceae</taxon>
        <taxon>Thermus</taxon>
    </lineage>
</organism>
<dbReference type="InterPro" id="IPR027417">
    <property type="entry name" value="P-loop_NTPase"/>
</dbReference>
<evidence type="ECO:0000256" key="5">
    <source>
        <dbReference type="PROSITE-ProRule" id="PRU00560"/>
    </source>
</evidence>
<keyword evidence="2 5" id="KW-0378">Hydrolase</keyword>
<protein>
    <submittedName>
        <fullName evidence="7">UvrD/REP helicase</fullName>
    </submittedName>
</protein>
<dbReference type="PANTHER" id="PTHR11070">
    <property type="entry name" value="UVRD / RECB / PCRA DNA HELICASE FAMILY MEMBER"/>
    <property type="match status" value="1"/>
</dbReference>
<name>A0ABM5VIV8_THEA5</name>
<evidence type="ECO:0000313" key="7">
    <source>
        <dbReference type="EMBL" id="ALJ90042.1"/>
    </source>
</evidence>
<evidence type="ECO:0000256" key="4">
    <source>
        <dbReference type="ARBA" id="ARBA00022840"/>
    </source>
</evidence>
<dbReference type="GO" id="GO:0004386">
    <property type="term" value="F:helicase activity"/>
    <property type="evidence" value="ECO:0007669"/>
    <property type="project" value="UniProtKB-KW"/>
</dbReference>
<proteinExistence type="predicted"/>
<gene>
    <name evidence="7" type="ORF">TO73_0178</name>
</gene>
<dbReference type="Pfam" id="PF13538">
    <property type="entry name" value="UvrD_C_2"/>
    <property type="match status" value="1"/>
</dbReference>
<evidence type="ECO:0000256" key="1">
    <source>
        <dbReference type="ARBA" id="ARBA00022741"/>
    </source>
</evidence>
<feature type="binding site" evidence="5">
    <location>
        <begin position="14"/>
        <end position="21"/>
    </location>
    <ligand>
        <name>ATP</name>
        <dbReference type="ChEBI" id="CHEBI:30616"/>
    </ligand>
</feature>
<dbReference type="PANTHER" id="PTHR11070:SF2">
    <property type="entry name" value="ATP-DEPENDENT DNA HELICASE SRS2"/>
    <property type="match status" value="1"/>
</dbReference>
<keyword evidence="1 5" id="KW-0547">Nucleotide-binding</keyword>
<dbReference type="PROSITE" id="PS51198">
    <property type="entry name" value="UVRD_HELICASE_ATP_BIND"/>
    <property type="match status" value="1"/>
</dbReference>
<evidence type="ECO:0000259" key="6">
    <source>
        <dbReference type="PROSITE" id="PS51198"/>
    </source>
</evidence>
<evidence type="ECO:0000256" key="3">
    <source>
        <dbReference type="ARBA" id="ARBA00022806"/>
    </source>
</evidence>
<dbReference type="EMBL" id="CP010822">
    <property type="protein sequence ID" value="ALJ90042.1"/>
    <property type="molecule type" value="Genomic_DNA"/>
</dbReference>